<accession>W3XAB0</accession>
<dbReference type="OMA" id="NQGFYQV"/>
<keyword evidence="1" id="KW-0175">Coiled coil</keyword>
<dbReference type="eggNOG" id="ENOG502T24R">
    <property type="taxonomic scope" value="Eukaryota"/>
</dbReference>
<dbReference type="GeneID" id="19269853"/>
<feature type="region of interest" description="Disordered" evidence="2">
    <location>
        <begin position="337"/>
        <end position="411"/>
    </location>
</feature>
<organism evidence="3 4">
    <name type="scientific">Pestalotiopsis fici (strain W106-1 / CGMCC3.15140)</name>
    <dbReference type="NCBI Taxonomy" id="1229662"/>
    <lineage>
        <taxon>Eukaryota</taxon>
        <taxon>Fungi</taxon>
        <taxon>Dikarya</taxon>
        <taxon>Ascomycota</taxon>
        <taxon>Pezizomycotina</taxon>
        <taxon>Sordariomycetes</taxon>
        <taxon>Xylariomycetidae</taxon>
        <taxon>Amphisphaeriales</taxon>
        <taxon>Sporocadaceae</taxon>
        <taxon>Pestalotiopsis</taxon>
    </lineage>
</organism>
<proteinExistence type="predicted"/>
<feature type="coiled-coil region" evidence="1">
    <location>
        <begin position="267"/>
        <end position="294"/>
    </location>
</feature>
<reference evidence="4" key="1">
    <citation type="journal article" date="2015" name="BMC Genomics">
        <title>Genomic and transcriptomic analysis of the endophytic fungus Pestalotiopsis fici reveals its lifestyle and high potential for synthesis of natural products.</title>
        <authorList>
            <person name="Wang X."/>
            <person name="Zhang X."/>
            <person name="Liu L."/>
            <person name="Xiang M."/>
            <person name="Wang W."/>
            <person name="Sun X."/>
            <person name="Che Y."/>
            <person name="Guo L."/>
            <person name="Liu G."/>
            <person name="Guo L."/>
            <person name="Wang C."/>
            <person name="Yin W.B."/>
            <person name="Stadler M."/>
            <person name="Zhang X."/>
            <person name="Liu X."/>
        </authorList>
    </citation>
    <scope>NUCLEOTIDE SEQUENCE [LARGE SCALE GENOMIC DNA]</scope>
    <source>
        <strain evidence="4">W106-1 / CGMCC3.15140</strain>
    </source>
</reference>
<gene>
    <name evidence="3" type="ORF">PFICI_04840</name>
</gene>
<evidence type="ECO:0000313" key="4">
    <source>
        <dbReference type="Proteomes" id="UP000030651"/>
    </source>
</evidence>
<feature type="region of interest" description="Disordered" evidence="2">
    <location>
        <begin position="114"/>
        <end position="140"/>
    </location>
</feature>
<dbReference type="RefSeq" id="XP_007831612.1">
    <property type="nucleotide sequence ID" value="XM_007833421.1"/>
</dbReference>
<dbReference type="OrthoDB" id="3595619at2759"/>
<dbReference type="HOGENOM" id="CLU_027362_1_0_1"/>
<feature type="region of interest" description="Disordered" evidence="2">
    <location>
        <begin position="70"/>
        <end position="102"/>
    </location>
</feature>
<name>W3XAB0_PESFW</name>
<keyword evidence="4" id="KW-1185">Reference proteome</keyword>
<evidence type="ECO:0000256" key="2">
    <source>
        <dbReference type="SAM" id="MobiDB-lite"/>
    </source>
</evidence>
<feature type="region of interest" description="Disordered" evidence="2">
    <location>
        <begin position="217"/>
        <end position="243"/>
    </location>
</feature>
<dbReference type="STRING" id="1229662.W3XAB0"/>
<evidence type="ECO:0000313" key="3">
    <source>
        <dbReference type="EMBL" id="ETS82964.1"/>
    </source>
</evidence>
<dbReference type="EMBL" id="KI912111">
    <property type="protein sequence ID" value="ETS82964.1"/>
    <property type="molecule type" value="Genomic_DNA"/>
</dbReference>
<feature type="compositionally biased region" description="Low complexity" evidence="2">
    <location>
        <begin position="385"/>
        <end position="398"/>
    </location>
</feature>
<evidence type="ECO:0000256" key="1">
    <source>
        <dbReference type="SAM" id="Coils"/>
    </source>
</evidence>
<feature type="compositionally biased region" description="Polar residues" evidence="2">
    <location>
        <begin position="70"/>
        <end position="82"/>
    </location>
</feature>
<protein>
    <submittedName>
        <fullName evidence="3">Uncharacterized protein</fullName>
    </submittedName>
</protein>
<dbReference type="AlphaFoldDB" id="W3XAB0"/>
<dbReference type="KEGG" id="pfy:PFICI_04840"/>
<dbReference type="InParanoid" id="W3XAB0"/>
<sequence length="525" mass="58150">MKEFSAMIDGAIATLSSAVATCCGWPEDDTSYYGKPPSRPVRIQLDLEPYPDFHPSSHTVPEKSFVPVYQQPSFTPPLSSKQPMKHRRGPSPTWEQAPGKRHDHVRTALSMKERFFSSSKSKPRRPQISGPTDFRHLTSGAPVPLDYEVTEDFETTRQPRHRQRSFRPLELNIHSNANGRLSSMLPYFGYASPPVTPPGRIMVQSSSSEDSITLKHQQSSSTMSFRIPRKPTPLGSVFDSPSTDMLPRPAPARLRAQASTEAPAAVMDDLIERVATAMKERDLLQEQIDDAIERQTLYVKSRPSTPVFNNANMEPMPQVPVLPPDAPSFSERISIDHPRTAPVRKPMVAPTPPPKSLSRDQPVHGLSLRRVITPPPKSAARPRAQGQLRQPQSLLSRQVGDQLPPPPLRKKKSFSRVSTWLGFPADVNDKAVFGSVRERSRDRSLPVLRQGGFYEVRSAPPRKSSFGSDDTVSDWTSDAEEEFDGQTLPTTCSPSSSGAATIRAVDHPVVLGQAPWRQSVVGVAF</sequence>
<dbReference type="Proteomes" id="UP000030651">
    <property type="component" value="Unassembled WGS sequence"/>
</dbReference>